<reference evidence="1" key="1">
    <citation type="journal article" date="2015" name="Nature">
        <title>Complex archaea that bridge the gap between prokaryotes and eukaryotes.</title>
        <authorList>
            <person name="Spang A."/>
            <person name="Saw J.H."/>
            <person name="Jorgensen S.L."/>
            <person name="Zaremba-Niedzwiedzka K."/>
            <person name="Martijn J."/>
            <person name="Lind A.E."/>
            <person name="van Eijk R."/>
            <person name="Schleper C."/>
            <person name="Guy L."/>
            <person name="Ettema T.J."/>
        </authorList>
    </citation>
    <scope>NUCLEOTIDE SEQUENCE</scope>
</reference>
<dbReference type="Gene3D" id="2.60.120.200">
    <property type="match status" value="1"/>
</dbReference>
<name>A0A0F9REU7_9ZZZZ</name>
<dbReference type="SUPFAM" id="SSF49899">
    <property type="entry name" value="Concanavalin A-like lectins/glucanases"/>
    <property type="match status" value="1"/>
</dbReference>
<proteinExistence type="predicted"/>
<dbReference type="Gene3D" id="2.60.120.260">
    <property type="entry name" value="Galactose-binding domain-like"/>
    <property type="match status" value="1"/>
</dbReference>
<gene>
    <name evidence="1" type="ORF">LCGC14_0903180</name>
</gene>
<dbReference type="AlphaFoldDB" id="A0A0F9REU7"/>
<protein>
    <submittedName>
        <fullName evidence="1">Uncharacterized protein</fullName>
    </submittedName>
</protein>
<accession>A0A0F9REU7</accession>
<organism evidence="1">
    <name type="scientific">marine sediment metagenome</name>
    <dbReference type="NCBI Taxonomy" id="412755"/>
    <lineage>
        <taxon>unclassified sequences</taxon>
        <taxon>metagenomes</taxon>
        <taxon>ecological metagenomes</taxon>
    </lineage>
</organism>
<evidence type="ECO:0000313" key="1">
    <source>
        <dbReference type="EMBL" id="KKN23616.1"/>
    </source>
</evidence>
<comment type="caution">
    <text evidence="1">The sequence shown here is derived from an EMBL/GenBank/DDBJ whole genome shotgun (WGS) entry which is preliminary data.</text>
</comment>
<dbReference type="EMBL" id="LAZR01002955">
    <property type="protein sequence ID" value="KKN23616.1"/>
    <property type="molecule type" value="Genomic_DNA"/>
</dbReference>
<dbReference type="Pfam" id="PF13385">
    <property type="entry name" value="Laminin_G_3"/>
    <property type="match status" value="1"/>
</dbReference>
<dbReference type="InterPro" id="IPR013320">
    <property type="entry name" value="ConA-like_dom_sf"/>
</dbReference>
<sequence>MSLTLLYEFAKKKTLAASLGLGPTLGIVRTTNATYFDTVGVLQTAGSGVARFDHDPVTGESLGLFVEKARTNLILRSTLEGGDPPTGWTKPFGPGTAISQASILISGGTAVRFQASTERPYLSQDITLAASTEYTVTVYLEDTTTAPTGSVLIRLGFSDATGDSDKGTTDADANGRISLTFTTGTDVTGSIRFGIGVNSNDSGDIAMSAPQVEAGAFPTSYIPTTTASVTRNADVVSTADVSWFTSATSTIYLDVHQQFDTGFSSIFDLTDNSSSDRYLFERLVGDTARYLQVSATTTVVTLTSGVVFGADSTVRMAATIALNDVEFFVNGTRIGTGDQSAALPVGITDLNVGSDLAEANQFNGHIKELRYYNVRKPNQFLEDLSNGLISAAVNSLIDARYNTLRQLVPSAPPYVNDMLFAWLLTEGGTGNSLTDRWYTMLINKVGVTPGTINDMWFQLLGINGHTQNSLNDRELAFWVSEGTLI</sequence>